<keyword evidence="2" id="KW-1185">Reference proteome</keyword>
<evidence type="ECO:0008006" key="3">
    <source>
        <dbReference type="Google" id="ProtNLM"/>
    </source>
</evidence>
<gene>
    <name evidence="1" type="ORF">ACFPPD_10500</name>
</gene>
<accession>A0ABW0LV49</accession>
<protein>
    <recommendedName>
        <fullName evidence="3">DNA mismatch repair protein</fullName>
    </recommendedName>
</protein>
<reference evidence="2" key="1">
    <citation type="journal article" date="2019" name="Int. J. Syst. Evol. Microbiol.">
        <title>The Global Catalogue of Microorganisms (GCM) 10K type strain sequencing project: providing services to taxonomists for standard genome sequencing and annotation.</title>
        <authorList>
            <consortium name="The Broad Institute Genomics Platform"/>
            <consortium name="The Broad Institute Genome Sequencing Center for Infectious Disease"/>
            <person name="Wu L."/>
            <person name="Ma J."/>
        </authorList>
    </citation>
    <scope>NUCLEOTIDE SEQUENCE [LARGE SCALE GENOMIC DNA]</scope>
    <source>
        <strain evidence="2">CCUG 57113</strain>
    </source>
</reference>
<proteinExistence type="predicted"/>
<dbReference type="EMBL" id="JBHSMH010000025">
    <property type="protein sequence ID" value="MFC5469150.1"/>
    <property type="molecule type" value="Genomic_DNA"/>
</dbReference>
<comment type="caution">
    <text evidence="1">The sequence shown here is derived from an EMBL/GenBank/DDBJ whole genome shotgun (WGS) entry which is preliminary data.</text>
</comment>
<sequence length="175" mass="20165">MDYLREMGSDQICTICIDNGGSCCSGCLHLANGVGCKSRNTSCTAWLCGFLKYVLYETGHLEEWNDYWEQVPGQDHRMDFTPATFYIKKSLHVRDLTDLSQALAFDLKELSQTHIAIGFILTLREKLDRYIDQYMYFSNDPAKQKILKTHISQLSSSFPYFHEALVAYRHNMPDV</sequence>
<evidence type="ECO:0000313" key="1">
    <source>
        <dbReference type="EMBL" id="MFC5469150.1"/>
    </source>
</evidence>
<evidence type="ECO:0000313" key="2">
    <source>
        <dbReference type="Proteomes" id="UP001596105"/>
    </source>
</evidence>
<dbReference type="Proteomes" id="UP001596105">
    <property type="component" value="Unassembled WGS sequence"/>
</dbReference>
<name>A0ABW0LV49_9BACL</name>
<organism evidence="1 2">
    <name type="scientific">Cohnella suwonensis</name>
    <dbReference type="NCBI Taxonomy" id="696072"/>
    <lineage>
        <taxon>Bacteria</taxon>
        <taxon>Bacillati</taxon>
        <taxon>Bacillota</taxon>
        <taxon>Bacilli</taxon>
        <taxon>Bacillales</taxon>
        <taxon>Paenibacillaceae</taxon>
        <taxon>Cohnella</taxon>
    </lineage>
</organism>